<evidence type="ECO:0000256" key="1">
    <source>
        <dbReference type="ARBA" id="ARBA00009207"/>
    </source>
</evidence>
<gene>
    <name evidence="3" type="primary">DSP</name>
</gene>
<feature type="compositionally biased region" description="Polar residues" evidence="2">
    <location>
        <begin position="401"/>
        <end position="410"/>
    </location>
</feature>
<protein>
    <submittedName>
        <fullName evidence="3">Dentin sialophosphoprotein</fullName>
    </submittedName>
</protein>
<dbReference type="AlphaFoldDB" id="C1LHR3"/>
<reference evidence="3" key="1">
    <citation type="journal article" date="2009" name="Nature">
        <title>The Schistosoma japonicum genome reveals features of host-parasite interplay.</title>
        <authorList>
            <person name="Liu F."/>
            <person name="Zhou Y."/>
            <person name="Wang Z.Q."/>
            <person name="Lu G."/>
            <person name="Zheng H."/>
            <person name="Brindley P.J."/>
            <person name="McManus D.P."/>
            <person name="Blair D."/>
            <person name="Zhang Q.H."/>
            <person name="Zhong Y."/>
            <person name="Wang S."/>
            <person name="Han Z.G."/>
            <person name="Chen Z."/>
        </authorList>
    </citation>
    <scope>NUCLEOTIDE SEQUENCE</scope>
    <source>
        <strain evidence="3">Anhui</strain>
    </source>
</reference>
<feature type="compositionally biased region" description="Low complexity" evidence="2">
    <location>
        <begin position="513"/>
        <end position="524"/>
    </location>
</feature>
<dbReference type="PANTHER" id="PTHR16487">
    <property type="entry name" value="PPP4R2-RELATED PROTEIN"/>
    <property type="match status" value="1"/>
</dbReference>
<dbReference type="InterPro" id="IPR015267">
    <property type="entry name" value="PPP4R2"/>
</dbReference>
<feature type="region of interest" description="Disordered" evidence="2">
    <location>
        <begin position="337"/>
        <end position="362"/>
    </location>
</feature>
<evidence type="ECO:0000313" key="3">
    <source>
        <dbReference type="EMBL" id="CAX74241.1"/>
    </source>
</evidence>
<dbReference type="PANTHER" id="PTHR16487:SF0">
    <property type="entry name" value="PROTEIN PHOSPHATASE 4 REGULATORY SUBUNIT 2-RELATED"/>
    <property type="match status" value="1"/>
</dbReference>
<accession>C1LHR3</accession>
<reference evidence="3" key="2">
    <citation type="submission" date="2009-03" db="EMBL/GenBank/DDBJ databases">
        <authorList>
            <person name="Gang L."/>
        </authorList>
    </citation>
    <scope>NUCLEOTIDE SEQUENCE</scope>
    <source>
        <strain evidence="3">Anhui</strain>
    </source>
</reference>
<name>C1LHR3_SCHJA</name>
<organism evidence="3">
    <name type="scientific">Schistosoma japonicum</name>
    <name type="common">Blood fluke</name>
    <dbReference type="NCBI Taxonomy" id="6182"/>
    <lineage>
        <taxon>Eukaryota</taxon>
        <taxon>Metazoa</taxon>
        <taxon>Spiralia</taxon>
        <taxon>Lophotrochozoa</taxon>
        <taxon>Platyhelminthes</taxon>
        <taxon>Trematoda</taxon>
        <taxon>Digenea</taxon>
        <taxon>Strigeidida</taxon>
        <taxon>Schistosomatoidea</taxon>
        <taxon>Schistosomatidae</taxon>
        <taxon>Schistosoma</taxon>
    </lineage>
</organism>
<dbReference type="GO" id="GO:0005634">
    <property type="term" value="C:nucleus"/>
    <property type="evidence" value="ECO:0007669"/>
    <property type="project" value="TreeGrafter"/>
</dbReference>
<feature type="region of interest" description="Disordered" evidence="2">
    <location>
        <begin position="164"/>
        <end position="225"/>
    </location>
</feature>
<feature type="compositionally biased region" description="Acidic residues" evidence="2">
    <location>
        <begin position="192"/>
        <end position="203"/>
    </location>
</feature>
<dbReference type="GO" id="GO:0019888">
    <property type="term" value="F:protein phosphatase regulator activity"/>
    <property type="evidence" value="ECO:0007669"/>
    <property type="project" value="InterPro"/>
</dbReference>
<feature type="region of interest" description="Disordered" evidence="2">
    <location>
        <begin position="453"/>
        <end position="473"/>
    </location>
</feature>
<feature type="compositionally biased region" description="Polar residues" evidence="2">
    <location>
        <begin position="459"/>
        <end position="470"/>
    </location>
</feature>
<sequence>MTLLPMENGESILCALKCFEQEKPISIPPILEDYIKQIARNGQTRLPWIYVKPLLLHKYNKVVDSFISEGSSLDYSHVPTPPHLSELRQRVFNTLKKLDGIPFTIQRICELFDSPTHHYQRVDKFLRGLEKVCMVVSTVDPYGNKIHQEDPRFPSRAGLDDCGLIMDSSITSPPSSPSDNSQVHHISKSSDEEVTEEDGEGEDISNNSSDERHSPKTNHRMNSTPLINSSCANSWLFKAQNALNLPHTPPMPFRTSVSKGRVTDQSVTNAPLLSGLCGSLLSAYSNNNEEDYEQLNHASENKHVNSNTQANADHLASVASNFRSESSECIHTLPLESSLQEKPASDTSHVTSSVVQDQIQDDSLPWNEANKISTMNSKTLEVVVSQCDNKLNEISCGGNKPSVSNVNQDESPSRGLELDKTGSENDFPTCQVLRPIGQLEAFVQNLNSDVSSSATSVSLHNGSPKSTSDPSAHLSCVASVEELNHQGSLTSPTSNSFLPVLVGVRRPRSPGMDSTSSDSSVSTYEDTDLSESPAKKRKLPSSDSIETVEPSTDSLVGIGFQVVTSSSLALNDSPPIIMCNPMNQTRDLDSGECVFKTTENPSSCQPTVDPISIPDSTTNLHGVENISFTRNSDLGSESVETNETVLINSQDTGLLTVNLSNINSETGEEES</sequence>
<dbReference type="EMBL" id="FN318512">
    <property type="protein sequence ID" value="CAX74241.1"/>
    <property type="molecule type" value="mRNA"/>
</dbReference>
<dbReference type="Pfam" id="PF09184">
    <property type="entry name" value="PPP4R2"/>
    <property type="match status" value="1"/>
</dbReference>
<feature type="compositionally biased region" description="Polar residues" evidence="2">
    <location>
        <begin position="541"/>
        <end position="551"/>
    </location>
</feature>
<dbReference type="GO" id="GO:0030289">
    <property type="term" value="C:protein phosphatase 4 complex"/>
    <property type="evidence" value="ECO:0007669"/>
    <property type="project" value="InterPro"/>
</dbReference>
<evidence type="ECO:0000256" key="2">
    <source>
        <dbReference type="SAM" id="MobiDB-lite"/>
    </source>
</evidence>
<feature type="region of interest" description="Disordered" evidence="2">
    <location>
        <begin position="504"/>
        <end position="551"/>
    </location>
</feature>
<proteinExistence type="evidence at transcript level"/>
<feature type="compositionally biased region" description="Low complexity" evidence="2">
    <location>
        <begin position="168"/>
        <end position="181"/>
    </location>
</feature>
<feature type="region of interest" description="Disordered" evidence="2">
    <location>
        <begin position="398"/>
        <end position="423"/>
    </location>
</feature>
<comment type="similarity">
    <text evidence="1">Belongs to the PPP4R2 family.</text>
</comment>
<feature type="compositionally biased region" description="Polar residues" evidence="2">
    <location>
        <begin position="337"/>
        <end position="358"/>
    </location>
</feature>
<dbReference type="GO" id="GO:0005737">
    <property type="term" value="C:cytoplasm"/>
    <property type="evidence" value="ECO:0007669"/>
    <property type="project" value="TreeGrafter"/>
</dbReference>